<dbReference type="STRING" id="1120996.SAMN02746066_04166"/>
<evidence type="ECO:0000313" key="3">
    <source>
        <dbReference type="Proteomes" id="UP000184038"/>
    </source>
</evidence>
<sequence length="153" mass="17653">MNISKTMEDAISSNNIFGIRSSFYTIVLSDPGFATGRFEKTLEYVKSKNIQGLIDEHNNKDFLEESDWNEEYCSLLASELQENFSLERIEHLIKVSKQVFKTAEAPVNKETFKNNDTNQKVNIDTDDSDKYAWIKGILVVVGIIAFIRWIFKE</sequence>
<evidence type="ECO:0000313" key="2">
    <source>
        <dbReference type="EMBL" id="SHM97403.1"/>
    </source>
</evidence>
<gene>
    <name evidence="2" type="ORF">SAMN02746066_04166</name>
</gene>
<dbReference type="EMBL" id="FRCP01000024">
    <property type="protein sequence ID" value="SHM97403.1"/>
    <property type="molecule type" value="Genomic_DNA"/>
</dbReference>
<organism evidence="2 3">
    <name type="scientific">Anaerosporobacter mobilis DSM 15930</name>
    <dbReference type="NCBI Taxonomy" id="1120996"/>
    <lineage>
        <taxon>Bacteria</taxon>
        <taxon>Bacillati</taxon>
        <taxon>Bacillota</taxon>
        <taxon>Clostridia</taxon>
        <taxon>Lachnospirales</taxon>
        <taxon>Lachnospiraceae</taxon>
        <taxon>Anaerosporobacter</taxon>
    </lineage>
</organism>
<accession>A0A1M7N358</accession>
<keyword evidence="3" id="KW-1185">Reference proteome</keyword>
<dbReference type="Proteomes" id="UP000184038">
    <property type="component" value="Unassembled WGS sequence"/>
</dbReference>
<dbReference type="OrthoDB" id="2062607at2"/>
<keyword evidence="1" id="KW-0472">Membrane</keyword>
<feature type="transmembrane region" description="Helical" evidence="1">
    <location>
        <begin position="131"/>
        <end position="151"/>
    </location>
</feature>
<proteinExistence type="predicted"/>
<protein>
    <submittedName>
        <fullName evidence="2">Uncharacterized protein</fullName>
    </submittedName>
</protein>
<dbReference type="RefSeq" id="WP_139241827.1">
    <property type="nucleotide sequence ID" value="NZ_FRCP01000024.1"/>
</dbReference>
<name>A0A1M7N358_9FIRM</name>
<keyword evidence="1" id="KW-0812">Transmembrane</keyword>
<keyword evidence="1" id="KW-1133">Transmembrane helix</keyword>
<reference evidence="2 3" key="1">
    <citation type="submission" date="2016-11" db="EMBL/GenBank/DDBJ databases">
        <authorList>
            <person name="Jaros S."/>
            <person name="Januszkiewicz K."/>
            <person name="Wedrychowicz H."/>
        </authorList>
    </citation>
    <scope>NUCLEOTIDE SEQUENCE [LARGE SCALE GENOMIC DNA]</scope>
    <source>
        <strain evidence="2 3">DSM 15930</strain>
    </source>
</reference>
<evidence type="ECO:0000256" key="1">
    <source>
        <dbReference type="SAM" id="Phobius"/>
    </source>
</evidence>
<dbReference type="AlphaFoldDB" id="A0A1M7N358"/>